<gene>
    <name evidence="8" type="primary">ccmG</name>
    <name evidence="8" type="ORF">GCM10016455_09970</name>
</gene>
<reference evidence="9" key="1">
    <citation type="journal article" date="2019" name="Int. J. Syst. Evol. Microbiol.">
        <title>The Global Catalogue of Microorganisms (GCM) 10K type strain sequencing project: providing services to taxonomists for standard genome sequencing and annotation.</title>
        <authorList>
            <consortium name="The Broad Institute Genomics Platform"/>
            <consortium name="The Broad Institute Genome Sequencing Center for Infectious Disease"/>
            <person name="Wu L."/>
            <person name="Ma J."/>
        </authorList>
    </citation>
    <scope>NUCLEOTIDE SEQUENCE [LARGE SCALE GENOMIC DNA]</scope>
    <source>
        <strain evidence="9">KCTC 42443</strain>
    </source>
</reference>
<comment type="subcellular location">
    <subcellularLocation>
        <location evidence="1">Cell envelope</location>
    </subcellularLocation>
</comment>
<keyword evidence="9" id="KW-1185">Reference proteome</keyword>
<dbReference type="Pfam" id="PF08534">
    <property type="entry name" value="Redoxin"/>
    <property type="match status" value="1"/>
</dbReference>
<dbReference type="PANTHER" id="PTHR42852:SF6">
    <property type="entry name" value="THIOL:DISULFIDE INTERCHANGE PROTEIN DSBE"/>
    <property type="match status" value="1"/>
</dbReference>
<feature type="domain" description="Thioredoxin" evidence="7">
    <location>
        <begin position="56"/>
        <end position="193"/>
    </location>
</feature>
<evidence type="ECO:0000256" key="3">
    <source>
        <dbReference type="ARBA" id="ARBA00022748"/>
    </source>
</evidence>
<proteinExistence type="inferred from homology"/>
<dbReference type="InterPro" id="IPR050553">
    <property type="entry name" value="Thioredoxin_ResA/DsbE_sf"/>
</dbReference>
<dbReference type="PROSITE" id="PS51352">
    <property type="entry name" value="THIOREDOXIN_2"/>
    <property type="match status" value="1"/>
</dbReference>
<keyword evidence="6" id="KW-0812">Transmembrane</keyword>
<evidence type="ECO:0000256" key="6">
    <source>
        <dbReference type="SAM" id="Phobius"/>
    </source>
</evidence>
<feature type="transmembrane region" description="Helical" evidence="6">
    <location>
        <begin position="25"/>
        <end position="45"/>
    </location>
</feature>
<evidence type="ECO:0000256" key="4">
    <source>
        <dbReference type="ARBA" id="ARBA00023157"/>
    </source>
</evidence>
<evidence type="ECO:0000256" key="5">
    <source>
        <dbReference type="ARBA" id="ARBA00023284"/>
    </source>
</evidence>
<protein>
    <submittedName>
        <fullName evidence="8">Thiol:disulfide interchange protein</fullName>
    </submittedName>
</protein>
<dbReference type="EMBL" id="BNCH01000002">
    <property type="protein sequence ID" value="GHE91978.1"/>
    <property type="molecule type" value="Genomic_DNA"/>
</dbReference>
<dbReference type="SUPFAM" id="SSF52833">
    <property type="entry name" value="Thioredoxin-like"/>
    <property type="match status" value="1"/>
</dbReference>
<comment type="similarity">
    <text evidence="2">Belongs to the thioredoxin family. DsbE subfamily.</text>
</comment>
<evidence type="ECO:0000256" key="1">
    <source>
        <dbReference type="ARBA" id="ARBA00004196"/>
    </source>
</evidence>
<dbReference type="PROSITE" id="PS00194">
    <property type="entry name" value="THIOREDOXIN_1"/>
    <property type="match status" value="1"/>
</dbReference>
<dbReference type="InterPro" id="IPR004799">
    <property type="entry name" value="Periplasmic_diS_OxRdtase_DsbE"/>
</dbReference>
<evidence type="ECO:0000313" key="9">
    <source>
        <dbReference type="Proteomes" id="UP000609802"/>
    </source>
</evidence>
<keyword evidence="4" id="KW-1015">Disulfide bond</keyword>
<dbReference type="Proteomes" id="UP000609802">
    <property type="component" value="Unassembled WGS sequence"/>
</dbReference>
<evidence type="ECO:0000259" key="7">
    <source>
        <dbReference type="PROSITE" id="PS51352"/>
    </source>
</evidence>
<dbReference type="InterPro" id="IPR013766">
    <property type="entry name" value="Thioredoxin_domain"/>
</dbReference>
<comment type="caution">
    <text evidence="8">The sequence shown here is derived from an EMBL/GenBank/DDBJ whole genome shotgun (WGS) entry which is preliminary data.</text>
</comment>
<dbReference type="InterPro" id="IPR036249">
    <property type="entry name" value="Thioredoxin-like_sf"/>
</dbReference>
<dbReference type="PANTHER" id="PTHR42852">
    <property type="entry name" value="THIOL:DISULFIDE INTERCHANGE PROTEIN DSBE"/>
    <property type="match status" value="1"/>
</dbReference>
<dbReference type="NCBIfam" id="TIGR00385">
    <property type="entry name" value="dsbE"/>
    <property type="match status" value="1"/>
</dbReference>
<keyword evidence="3" id="KW-0201">Cytochrome c-type biogenesis</keyword>
<organism evidence="8 9">
    <name type="scientific">Aliiroseovarius zhejiangensis</name>
    <dbReference type="NCBI Taxonomy" id="1632025"/>
    <lineage>
        <taxon>Bacteria</taxon>
        <taxon>Pseudomonadati</taxon>
        <taxon>Pseudomonadota</taxon>
        <taxon>Alphaproteobacteria</taxon>
        <taxon>Rhodobacterales</taxon>
        <taxon>Paracoccaceae</taxon>
        <taxon>Aliiroseovarius</taxon>
    </lineage>
</organism>
<keyword evidence="6" id="KW-1133">Transmembrane helix</keyword>
<keyword evidence="5" id="KW-0676">Redox-active center</keyword>
<accession>A0ABQ3IV27</accession>
<name>A0ABQ3IV27_9RHOB</name>
<sequence>MQLNKGRQKMSDNDVVTEKKKGISWLMLLPPILFVALAAMFLWGMKQEDRNTLPSTREGGMVPALQVTAFEGADGFTHDDLTTGGVKLVNFWASWCAPCRAEHPQLETLAKEGVVINGINYKDDPANARRFLAQLGDPYSALMADNDGRTGLEWGLYGVPETFIISADGTVVKRFAGPITESILESVIRPAIADAASR</sequence>
<keyword evidence="6" id="KW-0472">Membrane</keyword>
<dbReference type="InterPro" id="IPR017937">
    <property type="entry name" value="Thioredoxin_CS"/>
</dbReference>
<evidence type="ECO:0000313" key="8">
    <source>
        <dbReference type="EMBL" id="GHE91978.1"/>
    </source>
</evidence>
<evidence type="ECO:0000256" key="2">
    <source>
        <dbReference type="ARBA" id="ARBA00007758"/>
    </source>
</evidence>
<dbReference type="Gene3D" id="3.40.30.10">
    <property type="entry name" value="Glutaredoxin"/>
    <property type="match status" value="1"/>
</dbReference>
<dbReference type="InterPro" id="IPR013740">
    <property type="entry name" value="Redoxin"/>
</dbReference>
<dbReference type="CDD" id="cd03010">
    <property type="entry name" value="TlpA_like_DsbE"/>
    <property type="match status" value="1"/>
</dbReference>